<dbReference type="Pfam" id="PF05729">
    <property type="entry name" value="NACHT"/>
    <property type="match status" value="1"/>
</dbReference>
<dbReference type="eggNOG" id="COG5635">
    <property type="taxonomic scope" value="Bacteria"/>
</dbReference>
<dbReference type="STRING" id="118168.MC7420_683"/>
<dbReference type="PANTHER" id="PTHR46844:SF1">
    <property type="entry name" value="SLR5058 PROTEIN"/>
    <property type="match status" value="1"/>
</dbReference>
<name>B4VSZ4_9CYAN</name>
<evidence type="ECO:0000259" key="1">
    <source>
        <dbReference type="PROSITE" id="PS50837"/>
    </source>
</evidence>
<feature type="domain" description="NACHT" evidence="1">
    <location>
        <begin position="181"/>
        <end position="301"/>
    </location>
</feature>
<sequence length="779" mass="89485">MAKRSLKASTIGITQAKQAFERKGWTQEYLAAQVGLETRHSVWKFFRGKPIDRAYFIDICFQLDLDWQDIADFPPTSVLSTPTPESNTPSQIDAWVQLMRSQLQDHIQVQAGILQSSFDVTQPLLLDHLYTHVKILPHLTHQRWLEVSDLQGSQPKTGDRVRLTQLNQPAIPGMEAVMMHSKLTLLGKPGAGKTTFLQYLALQCNAGHFKPDCIPVFISLRQFTKQARTTGNFSFLNYLSTKWKTFGISPEQIELLLQHGKVLLLLDGLDEVSKADTPELLQQIQLFADEYYQNQIIITSRIAAQQYHFRGFTYVELADFDTHQIETFAKKWFTATNKNYQRVGLAKATQFLEQLHRPENQPIRELVVTPILLSLVCSVFQERATFPSKRAKLYQAGLDILLVRWDKARGIQRDQTYRNLQLPDKIKLLSQIAATMFAQGNYFFEKSEVLPIISDYLHNLPNGSQDLETLWLTSEGVLKAIELQHGLLVERARDIYSFSHLTFQEYLTARKIVATQSTEALQQLATHITDSQWKEVFLLTVSLLPTADLLLQLIKEEIDKLVKDDRQMKAFIDTIDQKVNQLKLDCHPAALRAFYWTLFQDRDLNLAVSLDAKLAQELPNDLALDLTLARAFDLTEILIKKPTVKQILNLEFALDFERTFQLDKAFQQSLQQIKAQLPDPAQGKEGLQAWWQVNGEAWLQQFRAIIIEYRAIGQDWQFSQDQWQRLQQYYQANQFLVDCLNSEGQVSAEVRAEIENNVLIVDEGSCDSSLPSRTWRVNL</sequence>
<dbReference type="InterPro" id="IPR054501">
    <property type="entry name" value="NCH2"/>
</dbReference>
<dbReference type="OrthoDB" id="448481at2"/>
<dbReference type="AlphaFoldDB" id="B4VSZ4"/>
<dbReference type="HOGENOM" id="CLU_016337_1_0_3"/>
<proteinExistence type="predicted"/>
<dbReference type="Proteomes" id="UP000003835">
    <property type="component" value="Unassembled WGS sequence"/>
</dbReference>
<dbReference type="Pfam" id="PF22727">
    <property type="entry name" value="NCH2"/>
    <property type="match status" value="1"/>
</dbReference>
<evidence type="ECO:0000313" key="3">
    <source>
        <dbReference type="Proteomes" id="UP000003835"/>
    </source>
</evidence>
<reference evidence="2 3" key="1">
    <citation type="submission" date="2008-07" db="EMBL/GenBank/DDBJ databases">
        <authorList>
            <person name="Tandeau de Marsac N."/>
            <person name="Ferriera S."/>
            <person name="Johnson J."/>
            <person name="Kravitz S."/>
            <person name="Beeson K."/>
            <person name="Sutton G."/>
            <person name="Rogers Y.-H."/>
            <person name="Friedman R."/>
            <person name="Frazier M."/>
            <person name="Venter J.C."/>
        </authorList>
    </citation>
    <scope>NUCLEOTIDE SEQUENCE [LARGE SCALE GENOMIC DNA]</scope>
    <source>
        <strain evidence="2 3">PCC 7420</strain>
    </source>
</reference>
<gene>
    <name evidence="2" type="ORF">MC7420_683</name>
</gene>
<dbReference type="PROSITE" id="PS50837">
    <property type="entry name" value="NACHT"/>
    <property type="match status" value="1"/>
</dbReference>
<dbReference type="SUPFAM" id="SSF52540">
    <property type="entry name" value="P-loop containing nucleoside triphosphate hydrolases"/>
    <property type="match status" value="1"/>
</dbReference>
<keyword evidence="3" id="KW-1185">Reference proteome</keyword>
<accession>B4VSZ4</accession>
<dbReference type="CDD" id="cd00093">
    <property type="entry name" value="HTH_XRE"/>
    <property type="match status" value="1"/>
</dbReference>
<organism evidence="2 3">
    <name type="scientific">Coleofasciculus chthonoplastes PCC 7420</name>
    <dbReference type="NCBI Taxonomy" id="118168"/>
    <lineage>
        <taxon>Bacteria</taxon>
        <taxon>Bacillati</taxon>
        <taxon>Cyanobacteriota</taxon>
        <taxon>Cyanophyceae</taxon>
        <taxon>Coleofasciculales</taxon>
        <taxon>Coleofasciculaceae</taxon>
        <taxon>Coleofasciculus</taxon>
    </lineage>
</organism>
<protein>
    <submittedName>
        <fullName evidence="2">NACHT domain family</fullName>
    </submittedName>
</protein>
<dbReference type="EMBL" id="DS989851">
    <property type="protein sequence ID" value="EDX74809.1"/>
    <property type="molecule type" value="Genomic_DNA"/>
</dbReference>
<dbReference type="InterPro" id="IPR027417">
    <property type="entry name" value="P-loop_NTPase"/>
</dbReference>
<dbReference type="Gene3D" id="3.40.50.300">
    <property type="entry name" value="P-loop containing nucleotide triphosphate hydrolases"/>
    <property type="match status" value="1"/>
</dbReference>
<dbReference type="InterPro" id="IPR001387">
    <property type="entry name" value="Cro/C1-type_HTH"/>
</dbReference>
<dbReference type="RefSeq" id="WP_006101629.1">
    <property type="nucleotide sequence ID" value="NZ_DS989851.1"/>
</dbReference>
<dbReference type="InterPro" id="IPR007111">
    <property type="entry name" value="NACHT_NTPase"/>
</dbReference>
<evidence type="ECO:0000313" key="2">
    <source>
        <dbReference type="EMBL" id="EDX74809.1"/>
    </source>
</evidence>
<dbReference type="PANTHER" id="PTHR46844">
    <property type="entry name" value="SLR5058 PROTEIN"/>
    <property type="match status" value="1"/>
</dbReference>